<reference evidence="2 3" key="1">
    <citation type="submission" date="2018-11" db="EMBL/GenBank/DDBJ databases">
        <title>Photobacterium sp. BEI247 sp. nov., a marine bacterium isolated from Yongle Blue Hole in the South China Sea.</title>
        <authorList>
            <person name="Wang X."/>
        </authorList>
    </citation>
    <scope>NUCLEOTIDE SEQUENCE [LARGE SCALE GENOMIC DNA]</scope>
    <source>
        <strain evidence="3">BEI247</strain>
    </source>
</reference>
<feature type="non-terminal residue" evidence="2">
    <location>
        <position position="1"/>
    </location>
</feature>
<comment type="caution">
    <text evidence="2">The sequence shown here is derived from an EMBL/GenBank/DDBJ whole genome shotgun (WGS) entry which is preliminary data.</text>
</comment>
<evidence type="ECO:0000313" key="3">
    <source>
        <dbReference type="Proteomes" id="UP000287563"/>
    </source>
</evidence>
<gene>
    <name evidence="2" type="ORF">EDI28_26570</name>
</gene>
<accession>A0A3S3QLB6</accession>
<name>A0A3S3QLB6_9GAMM</name>
<dbReference type="AlphaFoldDB" id="A0A3S3QLB6"/>
<evidence type="ECO:0000259" key="1">
    <source>
        <dbReference type="Pfam" id="PF05695"/>
    </source>
</evidence>
<sequence>SSFYKANRLRFLNNPHHFCFYCNKRFPFYVEKARLNNSDFTFYVYVWTIPHYLVHSQQNIFFVRW</sequence>
<dbReference type="Pfam" id="PF05695">
    <property type="entry name" value="Ycf2"/>
    <property type="match status" value="1"/>
</dbReference>
<feature type="domain" description="Ycf2 N-terminal" evidence="1">
    <location>
        <begin position="1"/>
        <end position="45"/>
    </location>
</feature>
<keyword evidence="3" id="KW-1185">Reference proteome</keyword>
<organism evidence="2 3">
    <name type="scientific">Photobacterium chitinilyticum</name>
    <dbReference type="NCBI Taxonomy" id="2485123"/>
    <lineage>
        <taxon>Bacteria</taxon>
        <taxon>Pseudomonadati</taxon>
        <taxon>Pseudomonadota</taxon>
        <taxon>Gammaproteobacteria</taxon>
        <taxon>Vibrionales</taxon>
        <taxon>Vibrionaceae</taxon>
        <taxon>Photobacterium</taxon>
    </lineage>
</organism>
<protein>
    <submittedName>
        <fullName evidence="2">DUF825 domain-containing protein</fullName>
    </submittedName>
</protein>
<dbReference type="InterPro" id="IPR056777">
    <property type="entry name" value="Ycf2_N"/>
</dbReference>
<proteinExistence type="predicted"/>
<dbReference type="EMBL" id="RJLM01000155">
    <property type="protein sequence ID" value="RWX52637.1"/>
    <property type="molecule type" value="Genomic_DNA"/>
</dbReference>
<evidence type="ECO:0000313" key="2">
    <source>
        <dbReference type="EMBL" id="RWX52637.1"/>
    </source>
</evidence>
<dbReference type="Proteomes" id="UP000287563">
    <property type="component" value="Unassembled WGS sequence"/>
</dbReference>